<evidence type="ECO:0000313" key="1">
    <source>
        <dbReference type="EMBL" id="ASN80899.1"/>
    </source>
</evidence>
<accession>A0A221SW75</accession>
<gene>
    <name evidence="1" type="ORF">DFI_07720</name>
</gene>
<dbReference type="KEGG" id="dfc:DFI_07720"/>
<protein>
    <submittedName>
        <fullName evidence="1">Uncharacterized protein</fullName>
    </submittedName>
</protein>
<dbReference type="AlphaFoldDB" id="A0A221SW75"/>
<proteinExistence type="predicted"/>
<name>A0A221SW75_9DEIO</name>
<keyword evidence="2" id="KW-1185">Reference proteome</keyword>
<dbReference type="Proteomes" id="UP000259030">
    <property type="component" value="Chromosome"/>
</dbReference>
<dbReference type="EMBL" id="CP021081">
    <property type="protein sequence ID" value="ASN80899.1"/>
    <property type="molecule type" value="Genomic_DNA"/>
</dbReference>
<evidence type="ECO:0000313" key="2">
    <source>
        <dbReference type="Proteomes" id="UP000259030"/>
    </source>
</evidence>
<organism evidence="1 2">
    <name type="scientific">Deinococcus ficus</name>
    <dbReference type="NCBI Taxonomy" id="317577"/>
    <lineage>
        <taxon>Bacteria</taxon>
        <taxon>Thermotogati</taxon>
        <taxon>Deinococcota</taxon>
        <taxon>Deinococci</taxon>
        <taxon>Deinococcales</taxon>
        <taxon>Deinococcaceae</taxon>
        <taxon>Deinococcus</taxon>
    </lineage>
</organism>
<reference evidence="1 2" key="1">
    <citation type="submission" date="2017-05" db="EMBL/GenBank/DDBJ databases">
        <title>The complete genome sequence of Deinococcus ficus isolated from the rhizosphere of the Ficus religiosa L. in Taiwan.</title>
        <authorList>
            <person name="Wu K.-M."/>
            <person name="Liao T.-L."/>
            <person name="Liu Y.-M."/>
            <person name="Young C.-C."/>
            <person name="Tsai S.-F."/>
        </authorList>
    </citation>
    <scope>NUCLEOTIDE SEQUENCE [LARGE SCALE GENOMIC DNA]</scope>
    <source>
        <strain evidence="1 2">CC-FR2-10</strain>
    </source>
</reference>
<sequence length="77" mass="8382">MAPNKRLTIIADTHHLPKGTLAEDIDALTQACTQNAGACEVEVTTPHGLMRGTLTMKSATLLRRRTFEGSFAYLPRA</sequence>